<organism evidence="2 3">
    <name type="scientific">Photobacterium ganghwense</name>
    <dbReference type="NCBI Taxonomy" id="320778"/>
    <lineage>
        <taxon>Bacteria</taxon>
        <taxon>Pseudomonadati</taxon>
        <taxon>Pseudomonadota</taxon>
        <taxon>Gammaproteobacteria</taxon>
        <taxon>Vibrionales</taxon>
        <taxon>Vibrionaceae</taxon>
        <taxon>Photobacterium</taxon>
    </lineage>
</organism>
<gene>
    <name evidence="2" type="ORF">ABT57_08720</name>
</gene>
<proteinExistence type="predicted"/>
<dbReference type="InterPro" id="IPR044992">
    <property type="entry name" value="ChyE-like"/>
</dbReference>
<dbReference type="Proteomes" id="UP000035909">
    <property type="component" value="Unassembled WGS sequence"/>
</dbReference>
<dbReference type="GO" id="GO:0005829">
    <property type="term" value="C:cytosol"/>
    <property type="evidence" value="ECO:0007669"/>
    <property type="project" value="TreeGrafter"/>
</dbReference>
<dbReference type="EMBL" id="LDOU01000006">
    <property type="protein sequence ID" value="KLV10590.1"/>
    <property type="molecule type" value="Genomic_DNA"/>
</dbReference>
<name>A0A0J1HG43_9GAMM</name>
<keyword evidence="2" id="KW-0315">Glutamine amidotransferase</keyword>
<evidence type="ECO:0000313" key="2">
    <source>
        <dbReference type="EMBL" id="KLV10590.1"/>
    </source>
</evidence>
<dbReference type="SUPFAM" id="SSF52317">
    <property type="entry name" value="Class I glutamine amidotransferase-like"/>
    <property type="match status" value="1"/>
</dbReference>
<keyword evidence="3" id="KW-1185">Reference proteome</keyword>
<dbReference type="PANTHER" id="PTHR42695">
    <property type="entry name" value="GLUTAMINE AMIDOTRANSFERASE YLR126C-RELATED"/>
    <property type="match status" value="1"/>
</dbReference>
<dbReference type="GO" id="GO:0016740">
    <property type="term" value="F:transferase activity"/>
    <property type="evidence" value="ECO:0007669"/>
    <property type="project" value="UniProtKB-KW"/>
</dbReference>
<dbReference type="STRING" id="320778.ABT57_08720"/>
<dbReference type="PANTHER" id="PTHR42695:SF5">
    <property type="entry name" value="GLUTAMINE AMIDOTRANSFERASE YLR126C-RELATED"/>
    <property type="match status" value="1"/>
</dbReference>
<dbReference type="AlphaFoldDB" id="A0A0J1HG43"/>
<feature type="domain" description="Glutamine amidotransferase" evidence="1">
    <location>
        <begin position="52"/>
        <end position="192"/>
    </location>
</feature>
<sequence length="252" mass="28867">MRIGVLLCDDVRPELQLRHGNYPEMFSKLFAQVDPTITLVFYRVTDEQYPSQLAECDGYLTSGSRFSVYDDQRWIRVFQGFIQQLYSQRCPLVGICFGHQMIAWALGGNVTPASTGWGLGVQHAELYQAAALEHSWLTNPRRQIALLSSHQDQISQLPSDSQVLAGSTFCPYAMCLTGKHFLGIQGHPEFTPAYLEDLIRLRAPQLPEPTIRTALRSLSSPTQHLLITRWIIQFIKHYRFQVHRTDDHHQRT</sequence>
<protein>
    <submittedName>
        <fullName evidence="2">Glutamine amidotransferase</fullName>
    </submittedName>
</protein>
<dbReference type="PATRIC" id="fig|320778.3.peg.1892"/>
<dbReference type="Pfam" id="PF00117">
    <property type="entry name" value="GATase"/>
    <property type="match status" value="1"/>
</dbReference>
<dbReference type="InterPro" id="IPR029062">
    <property type="entry name" value="Class_I_gatase-like"/>
</dbReference>
<dbReference type="Gene3D" id="3.40.50.880">
    <property type="match status" value="1"/>
</dbReference>
<comment type="caution">
    <text evidence="2">The sequence shown here is derived from an EMBL/GenBank/DDBJ whole genome shotgun (WGS) entry which is preliminary data.</text>
</comment>
<reference evidence="2 3" key="1">
    <citation type="submission" date="2015-05" db="EMBL/GenBank/DDBJ databases">
        <title>Photobacterium galathea sp. nov.</title>
        <authorList>
            <person name="Machado H."/>
            <person name="Gram L."/>
        </authorList>
    </citation>
    <scope>NUCLEOTIDE SEQUENCE [LARGE SCALE GENOMIC DNA]</scope>
    <source>
        <strain evidence="2 3">DSM 22954</strain>
    </source>
</reference>
<dbReference type="RefSeq" id="WP_047884755.1">
    <property type="nucleotide sequence ID" value="NZ_CP071326.1"/>
</dbReference>
<dbReference type="OrthoDB" id="9813383at2"/>
<evidence type="ECO:0000259" key="1">
    <source>
        <dbReference type="Pfam" id="PF00117"/>
    </source>
</evidence>
<evidence type="ECO:0000313" key="3">
    <source>
        <dbReference type="Proteomes" id="UP000035909"/>
    </source>
</evidence>
<dbReference type="CDD" id="cd01741">
    <property type="entry name" value="GATase1_1"/>
    <property type="match status" value="1"/>
</dbReference>
<dbReference type="PROSITE" id="PS51273">
    <property type="entry name" value="GATASE_TYPE_1"/>
    <property type="match status" value="1"/>
</dbReference>
<accession>A0A0J1HG43</accession>
<dbReference type="InterPro" id="IPR017926">
    <property type="entry name" value="GATASE"/>
</dbReference>
<keyword evidence="2" id="KW-0808">Transferase</keyword>